<sequence length="190" mass="21129">MALTIPRDHLDLAAIAVHRILTDKGLNHVFLGGYELVVMGSSRGTKDVDVAVKKPLFNGFEKVKQAFINDSEFMVIEGNRTDAIRAIHQPGMVGIDILLQKPPKGSVILPGDPNNLPFLTAMHLFMSKIKCLAERNKPSDEDDLVYIFEHTTLDWDKITSTVKASQRNEALARHGNHPRVVEILTALNLK</sequence>
<gene>
    <name evidence="1" type="ORF">F5148DRAFT_544894</name>
</gene>
<dbReference type="Proteomes" id="UP001207468">
    <property type="component" value="Unassembled WGS sequence"/>
</dbReference>
<evidence type="ECO:0000313" key="2">
    <source>
        <dbReference type="Proteomes" id="UP001207468"/>
    </source>
</evidence>
<accession>A0ACC0TWE8</accession>
<organism evidence="1 2">
    <name type="scientific">Russula earlei</name>
    <dbReference type="NCBI Taxonomy" id="71964"/>
    <lineage>
        <taxon>Eukaryota</taxon>
        <taxon>Fungi</taxon>
        <taxon>Dikarya</taxon>
        <taxon>Basidiomycota</taxon>
        <taxon>Agaricomycotina</taxon>
        <taxon>Agaricomycetes</taxon>
        <taxon>Russulales</taxon>
        <taxon>Russulaceae</taxon>
        <taxon>Russula</taxon>
    </lineage>
</organism>
<reference evidence="1" key="1">
    <citation type="submission" date="2021-03" db="EMBL/GenBank/DDBJ databases">
        <title>Evolutionary priming and transition to the ectomycorrhizal habit in an iconic lineage of mushroom-forming fungi: is preadaptation a requirement?</title>
        <authorList>
            <consortium name="DOE Joint Genome Institute"/>
            <person name="Looney B.P."/>
            <person name="Miyauchi S."/>
            <person name="Morin E."/>
            <person name="Drula E."/>
            <person name="Courty P.E."/>
            <person name="Chicoki N."/>
            <person name="Fauchery L."/>
            <person name="Kohler A."/>
            <person name="Kuo A."/>
            <person name="LaButti K."/>
            <person name="Pangilinan J."/>
            <person name="Lipzen A."/>
            <person name="Riley R."/>
            <person name="Andreopoulos W."/>
            <person name="He G."/>
            <person name="Johnson J."/>
            <person name="Barry K.W."/>
            <person name="Grigoriev I.V."/>
            <person name="Nagy L."/>
            <person name="Hibbett D."/>
            <person name="Henrissat B."/>
            <person name="Matheny P.B."/>
            <person name="Labbe J."/>
            <person name="Martin A.F."/>
        </authorList>
    </citation>
    <scope>NUCLEOTIDE SEQUENCE</scope>
    <source>
        <strain evidence="1">BPL698</strain>
    </source>
</reference>
<name>A0ACC0TWE8_9AGAM</name>
<dbReference type="EMBL" id="JAGFNK010000374">
    <property type="protein sequence ID" value="KAI9451482.1"/>
    <property type="molecule type" value="Genomic_DNA"/>
</dbReference>
<protein>
    <submittedName>
        <fullName evidence="1">Uncharacterized protein</fullName>
    </submittedName>
</protein>
<evidence type="ECO:0000313" key="1">
    <source>
        <dbReference type="EMBL" id="KAI9451482.1"/>
    </source>
</evidence>
<keyword evidence="2" id="KW-1185">Reference proteome</keyword>
<comment type="caution">
    <text evidence="1">The sequence shown here is derived from an EMBL/GenBank/DDBJ whole genome shotgun (WGS) entry which is preliminary data.</text>
</comment>
<proteinExistence type="predicted"/>